<evidence type="ECO:0000313" key="2">
    <source>
        <dbReference type="Proteomes" id="UP000265618"/>
    </source>
</evidence>
<dbReference type="EMBL" id="BDIP01008608">
    <property type="protein sequence ID" value="GCA64793.1"/>
    <property type="molecule type" value="Genomic_DNA"/>
</dbReference>
<feature type="non-terminal residue" evidence="1">
    <location>
        <position position="1"/>
    </location>
</feature>
<feature type="non-terminal residue" evidence="1">
    <location>
        <position position="57"/>
    </location>
</feature>
<keyword evidence="2" id="KW-1185">Reference proteome</keyword>
<sequence>AAGLALWAAIVNSTHREMTESRSRSSSECGDGQERVGVAAVECTTVAISGSQSEDVL</sequence>
<reference evidence="1 2" key="1">
    <citation type="journal article" date="2018" name="PLoS ONE">
        <title>The draft genome of Kipferlia bialata reveals reductive genome evolution in fornicate parasites.</title>
        <authorList>
            <person name="Tanifuji G."/>
            <person name="Takabayashi S."/>
            <person name="Kume K."/>
            <person name="Takagi M."/>
            <person name="Nakayama T."/>
            <person name="Kamikawa R."/>
            <person name="Inagaki Y."/>
            <person name="Hashimoto T."/>
        </authorList>
    </citation>
    <scope>NUCLEOTIDE SEQUENCE [LARGE SCALE GENOMIC DNA]</scope>
    <source>
        <strain evidence="1">NY0173</strain>
    </source>
</reference>
<accession>A0A391P421</accession>
<organism evidence="1 2">
    <name type="scientific">Kipferlia bialata</name>
    <dbReference type="NCBI Taxonomy" id="797122"/>
    <lineage>
        <taxon>Eukaryota</taxon>
        <taxon>Metamonada</taxon>
        <taxon>Carpediemonas-like organisms</taxon>
        <taxon>Kipferlia</taxon>
    </lineage>
</organism>
<protein>
    <submittedName>
        <fullName evidence="1">Uncharacterized protein</fullName>
    </submittedName>
</protein>
<dbReference type="Proteomes" id="UP000265618">
    <property type="component" value="Unassembled WGS sequence"/>
</dbReference>
<comment type="caution">
    <text evidence="1">The sequence shown here is derived from an EMBL/GenBank/DDBJ whole genome shotgun (WGS) entry which is preliminary data.</text>
</comment>
<gene>
    <name evidence="1" type="ORF">KIPB_015408</name>
</gene>
<dbReference type="AlphaFoldDB" id="A0A391P421"/>
<name>A0A391P421_9EUKA</name>
<evidence type="ECO:0000313" key="1">
    <source>
        <dbReference type="EMBL" id="GCA64793.1"/>
    </source>
</evidence>
<proteinExistence type="predicted"/>